<dbReference type="Proteomes" id="UP000311919">
    <property type="component" value="Unassembled WGS sequence"/>
</dbReference>
<feature type="repeat" description="ANK" evidence="3">
    <location>
        <begin position="166"/>
        <end position="198"/>
    </location>
</feature>
<dbReference type="SMART" id="SM00248">
    <property type="entry name" value="ANK"/>
    <property type="match status" value="13"/>
</dbReference>
<name>A0A4Z2CL89_SCHJA</name>
<feature type="non-terminal residue" evidence="4">
    <location>
        <position position="1"/>
    </location>
</feature>
<evidence type="ECO:0000256" key="1">
    <source>
        <dbReference type="ARBA" id="ARBA00022737"/>
    </source>
</evidence>
<evidence type="ECO:0000313" key="5">
    <source>
        <dbReference type="Proteomes" id="UP000311919"/>
    </source>
</evidence>
<dbReference type="InterPro" id="IPR036770">
    <property type="entry name" value="Ankyrin_rpt-contain_sf"/>
</dbReference>
<evidence type="ECO:0000256" key="3">
    <source>
        <dbReference type="PROSITE-ProRule" id="PRU00023"/>
    </source>
</evidence>
<dbReference type="EMBL" id="SKCS01000649">
    <property type="protein sequence ID" value="TNN05007.1"/>
    <property type="molecule type" value="Genomic_DNA"/>
</dbReference>
<dbReference type="Gene3D" id="1.25.40.20">
    <property type="entry name" value="Ankyrin repeat-containing domain"/>
    <property type="match status" value="5"/>
</dbReference>
<gene>
    <name evidence="4" type="ORF">EWB00_009866</name>
</gene>
<dbReference type="SUPFAM" id="SSF48403">
    <property type="entry name" value="Ankyrin repeat"/>
    <property type="match status" value="2"/>
</dbReference>
<dbReference type="PRINTS" id="PR01415">
    <property type="entry name" value="ANKYRIN"/>
</dbReference>
<feature type="repeat" description="ANK" evidence="3">
    <location>
        <begin position="132"/>
        <end position="164"/>
    </location>
</feature>
<dbReference type="Pfam" id="PF12796">
    <property type="entry name" value="Ank_2"/>
    <property type="match status" value="5"/>
</dbReference>
<feature type="repeat" description="ANK" evidence="3">
    <location>
        <begin position="347"/>
        <end position="379"/>
    </location>
</feature>
<feature type="repeat" description="ANK" evidence="3">
    <location>
        <begin position="77"/>
        <end position="109"/>
    </location>
</feature>
<dbReference type="OrthoDB" id="7464126at2759"/>
<protein>
    <submittedName>
        <fullName evidence="4">Ankyrin repeat domain-containing protein</fullName>
    </submittedName>
</protein>
<keyword evidence="5" id="KW-1185">Reference proteome</keyword>
<dbReference type="AlphaFoldDB" id="A0A4Z2CL89"/>
<accession>A0A4Z2CL89</accession>
<proteinExistence type="predicted"/>
<dbReference type="InterPro" id="IPR002110">
    <property type="entry name" value="Ankyrin_rpt"/>
</dbReference>
<dbReference type="InterPro" id="IPR051631">
    <property type="entry name" value="Ankyrin-KH/SAM_domain"/>
</dbReference>
<feature type="repeat" description="ANK" evidence="3">
    <location>
        <begin position="281"/>
        <end position="313"/>
    </location>
</feature>
<organism evidence="4 5">
    <name type="scientific">Schistosoma japonicum</name>
    <name type="common">Blood fluke</name>
    <dbReference type="NCBI Taxonomy" id="6182"/>
    <lineage>
        <taxon>Eukaryota</taxon>
        <taxon>Metazoa</taxon>
        <taxon>Spiralia</taxon>
        <taxon>Lophotrochozoa</taxon>
        <taxon>Platyhelminthes</taxon>
        <taxon>Trematoda</taxon>
        <taxon>Digenea</taxon>
        <taxon>Strigeidida</taxon>
        <taxon>Schistosomatoidea</taxon>
        <taxon>Schistosomatidae</taxon>
        <taxon>Schistosoma</taxon>
    </lineage>
</organism>
<feature type="repeat" description="ANK" evidence="3">
    <location>
        <begin position="247"/>
        <end position="279"/>
    </location>
</feature>
<comment type="caution">
    <text evidence="4">The sequence shown here is derived from an EMBL/GenBank/DDBJ whole genome shotgun (WGS) entry which is preliminary data.</text>
</comment>
<feature type="repeat" description="ANK" evidence="3">
    <location>
        <begin position="380"/>
        <end position="412"/>
    </location>
</feature>
<keyword evidence="1" id="KW-0677">Repeat</keyword>
<sequence length="540" mass="57776">FNSPIPDLCSETINFRKFLQANLFVRHTSQILACLNGDDDAAKLLILSGECDVNEVTPDGETPLTCCHIFEFCADESECTPLMKAAIVGYTDVVKLLLEHGACVDQKSSTGNTALHYAAASGHLECVFQNDTGHTPLMEATSNGHVDAARCLIKHGCDINTHSAEFKESALTLASYKGHAEIVHFLLTAGADHEHRTDEMHTALMEAAMEGHVEFESPLTLAACGGHTELAHLLIGYGADIEEVNDEGYTPLMEAAREGHEETVALLLAVGANVNAKTEETQETALTLAACGGFIEVCEMLLNAGADIEVGGVGCSTPLMEAAQEGHLELVRRLLERGAAVNAVTINGDTALHYAAENGHVKVCEKLLDWGAVFGAVTEGGRTPLMKASRTGHLEVVQLFIERGVPIDQPTSQNDANALSLACSGGHAKMVEFLLQHGADPQYQLRDGSTMLIEAARSGNPAVLKLILDYPKCLSQSSAILPDASVQPVANTLSQHHVQHPFSFYDQRSAYQSLVCGIPSIDNGTMPPPLHLYLPPESLT</sequence>
<dbReference type="PANTHER" id="PTHR23206">
    <property type="entry name" value="MASK PROTEIN"/>
    <property type="match status" value="1"/>
</dbReference>
<evidence type="ECO:0000313" key="4">
    <source>
        <dbReference type="EMBL" id="TNN05007.1"/>
    </source>
</evidence>
<dbReference type="PROSITE" id="PS50297">
    <property type="entry name" value="ANK_REP_REGION"/>
    <property type="match status" value="10"/>
</dbReference>
<evidence type="ECO:0000256" key="2">
    <source>
        <dbReference type="ARBA" id="ARBA00023043"/>
    </source>
</evidence>
<dbReference type="PANTHER" id="PTHR23206:SF8">
    <property type="entry name" value="ANKYRIN REPEAT AND KH DOMAIN-CONTAINING 1"/>
    <property type="match status" value="1"/>
</dbReference>
<dbReference type="PROSITE" id="PS50088">
    <property type="entry name" value="ANK_REPEAT"/>
    <property type="match status" value="10"/>
</dbReference>
<dbReference type="STRING" id="6182.A0A4Z2CL89"/>
<feature type="repeat" description="ANK" evidence="3">
    <location>
        <begin position="214"/>
        <end position="246"/>
    </location>
</feature>
<feature type="repeat" description="ANK" evidence="3">
    <location>
        <begin position="314"/>
        <end position="346"/>
    </location>
</feature>
<feature type="repeat" description="ANK" evidence="3">
    <location>
        <begin position="414"/>
        <end position="446"/>
    </location>
</feature>
<reference evidence="4 5" key="1">
    <citation type="submission" date="2019-03" db="EMBL/GenBank/DDBJ databases">
        <title>An improved genome assembly of the fluke Schistosoma japonicum.</title>
        <authorList>
            <person name="Hu W."/>
            <person name="Luo F."/>
            <person name="Yin M."/>
            <person name="Mo X."/>
            <person name="Sun C."/>
            <person name="Wu Q."/>
            <person name="Zhu B."/>
            <person name="Xiang M."/>
            <person name="Wang J."/>
            <person name="Wang Y."/>
            <person name="Zhang T."/>
            <person name="Xu B."/>
            <person name="Zheng H."/>
            <person name="Feng Z."/>
        </authorList>
    </citation>
    <scope>NUCLEOTIDE SEQUENCE [LARGE SCALE GENOMIC DNA]</scope>
    <source>
        <strain evidence="4">HuSjv2</strain>
        <tissue evidence="4">Worms</tissue>
    </source>
</reference>
<keyword evidence="2 3" id="KW-0040">ANK repeat</keyword>